<protein>
    <submittedName>
        <fullName evidence="1">Uncharacterized protein</fullName>
    </submittedName>
</protein>
<organism evidence="1 2">
    <name type="scientific">Ricinus communis</name>
    <name type="common">Castor bean</name>
    <dbReference type="NCBI Taxonomy" id="3988"/>
    <lineage>
        <taxon>Eukaryota</taxon>
        <taxon>Viridiplantae</taxon>
        <taxon>Streptophyta</taxon>
        <taxon>Embryophyta</taxon>
        <taxon>Tracheophyta</taxon>
        <taxon>Spermatophyta</taxon>
        <taxon>Magnoliopsida</taxon>
        <taxon>eudicotyledons</taxon>
        <taxon>Gunneridae</taxon>
        <taxon>Pentapetalae</taxon>
        <taxon>rosids</taxon>
        <taxon>fabids</taxon>
        <taxon>Malpighiales</taxon>
        <taxon>Euphorbiaceae</taxon>
        <taxon>Acalyphoideae</taxon>
        <taxon>Acalypheae</taxon>
        <taxon>Ricinus</taxon>
    </lineage>
</organism>
<keyword evidence="2" id="KW-1185">Reference proteome</keyword>
<sequence>MALSSLCIFSRLRKWSHRSLLAFLAQFEPIIDDFSRNIVQWFWELECSFCTRKPFKAAILVTKIAPNAVAITVHRPAPHKKLKARHLFEVWMHIRRKQHVFGRAKGDTDLNMRLVQP</sequence>
<reference evidence="2" key="1">
    <citation type="journal article" date="2010" name="Nat. Biotechnol.">
        <title>Draft genome sequence of the oilseed species Ricinus communis.</title>
        <authorList>
            <person name="Chan A.P."/>
            <person name="Crabtree J."/>
            <person name="Zhao Q."/>
            <person name="Lorenzi H."/>
            <person name="Orvis J."/>
            <person name="Puiu D."/>
            <person name="Melake-Berhan A."/>
            <person name="Jones K.M."/>
            <person name="Redman J."/>
            <person name="Chen G."/>
            <person name="Cahoon E.B."/>
            <person name="Gedil M."/>
            <person name="Stanke M."/>
            <person name="Haas B.J."/>
            <person name="Wortman J.R."/>
            <person name="Fraser-Liggett C.M."/>
            <person name="Ravel J."/>
            <person name="Rabinowicz P.D."/>
        </authorList>
    </citation>
    <scope>NUCLEOTIDE SEQUENCE [LARGE SCALE GENOMIC DNA]</scope>
    <source>
        <strain evidence="2">cv. Hale</strain>
    </source>
</reference>
<dbReference type="Proteomes" id="UP000008311">
    <property type="component" value="Unassembled WGS sequence"/>
</dbReference>
<dbReference type="AlphaFoldDB" id="B9SQU7"/>
<accession>B9SQU7</accession>
<evidence type="ECO:0000313" key="1">
    <source>
        <dbReference type="EMBL" id="EEF34038.1"/>
    </source>
</evidence>
<name>B9SQU7_RICCO</name>
<proteinExistence type="predicted"/>
<dbReference type="InParanoid" id="B9SQU7"/>
<dbReference type="EMBL" id="EQ974090">
    <property type="protein sequence ID" value="EEF34038.1"/>
    <property type="molecule type" value="Genomic_DNA"/>
</dbReference>
<evidence type="ECO:0000313" key="2">
    <source>
        <dbReference type="Proteomes" id="UP000008311"/>
    </source>
</evidence>
<gene>
    <name evidence="1" type="ORF">RCOM_1217830</name>
</gene>